<feature type="binding site" evidence="16">
    <location>
        <position position="52"/>
    </location>
    <ligand>
        <name>substrate</name>
    </ligand>
</feature>
<comment type="caution">
    <text evidence="20">The sequence shown here is derived from an EMBL/GenBank/DDBJ whole genome shotgun (WGS) entry which is preliminary data.</text>
</comment>
<dbReference type="STRING" id="1658765.Msub_10693"/>
<evidence type="ECO:0000256" key="2">
    <source>
        <dbReference type="ARBA" id="ARBA00012417"/>
    </source>
</evidence>
<feature type="domain" description="Exonuclease" evidence="19">
    <location>
        <begin position="2"/>
        <end position="174"/>
    </location>
</feature>
<evidence type="ECO:0000256" key="18">
    <source>
        <dbReference type="RuleBase" id="RU364087"/>
    </source>
</evidence>
<feature type="binding site" evidence="17">
    <location>
        <position position="157"/>
    </location>
    <ligand>
        <name>a divalent metal cation</name>
        <dbReference type="ChEBI" id="CHEBI:60240"/>
        <label>1</label>
        <note>catalytic</note>
    </ligand>
</feature>
<keyword evidence="8 17" id="KW-0479">Metal-binding</keyword>
<keyword evidence="10 18" id="KW-0269">Exonuclease</keyword>
<evidence type="ECO:0000256" key="7">
    <source>
        <dbReference type="ARBA" id="ARBA00022722"/>
    </source>
</evidence>
<comment type="cofactor">
    <cofactor evidence="1 18">
        <name>Mn(2+)</name>
        <dbReference type="ChEBI" id="CHEBI:29035"/>
    </cofactor>
</comment>
<evidence type="ECO:0000256" key="15">
    <source>
        <dbReference type="PIRSR" id="PIRSR606309-1"/>
    </source>
</evidence>
<dbReference type="GO" id="GO:0046872">
    <property type="term" value="F:metal ion binding"/>
    <property type="evidence" value="ECO:0007669"/>
    <property type="project" value="UniProtKB-KW"/>
</dbReference>
<comment type="catalytic activity">
    <reaction evidence="14 18">
        <text>DNA(n) + a 2'-deoxyribonucleoside 5'-triphosphate = DNA(n+1) + diphosphate</text>
        <dbReference type="Rhea" id="RHEA:22508"/>
        <dbReference type="Rhea" id="RHEA-COMP:17339"/>
        <dbReference type="Rhea" id="RHEA-COMP:17340"/>
        <dbReference type="ChEBI" id="CHEBI:33019"/>
        <dbReference type="ChEBI" id="CHEBI:61560"/>
        <dbReference type="ChEBI" id="CHEBI:173112"/>
        <dbReference type="EC" id="2.7.7.7"/>
    </reaction>
</comment>
<evidence type="ECO:0000259" key="19">
    <source>
        <dbReference type="SMART" id="SM00479"/>
    </source>
</evidence>
<dbReference type="OrthoDB" id="9804290at2"/>
<dbReference type="GO" id="GO:0003677">
    <property type="term" value="F:DNA binding"/>
    <property type="evidence" value="ECO:0007669"/>
    <property type="project" value="InterPro"/>
</dbReference>
<dbReference type="GO" id="GO:0005829">
    <property type="term" value="C:cytosol"/>
    <property type="evidence" value="ECO:0007669"/>
    <property type="project" value="TreeGrafter"/>
</dbReference>
<evidence type="ECO:0000256" key="3">
    <source>
        <dbReference type="ARBA" id="ARBA00020352"/>
    </source>
</evidence>
<dbReference type="Pfam" id="PF00929">
    <property type="entry name" value="RNase_T"/>
    <property type="match status" value="1"/>
</dbReference>
<evidence type="ECO:0000256" key="1">
    <source>
        <dbReference type="ARBA" id="ARBA00001936"/>
    </source>
</evidence>
<protein>
    <recommendedName>
        <fullName evidence="3 18">DNA polymerase III subunit epsilon</fullName>
        <ecNumber evidence="2 18">2.7.7.7</ecNumber>
    </recommendedName>
</protein>
<gene>
    <name evidence="18" type="primary">dnaQ</name>
    <name evidence="20" type="ORF">Msub_10693</name>
</gene>
<dbReference type="FunFam" id="3.30.420.10:FF:000012">
    <property type="entry name" value="DNA polymerase III subunit epsilon"/>
    <property type="match status" value="1"/>
</dbReference>
<evidence type="ECO:0000256" key="12">
    <source>
        <dbReference type="ARBA" id="ARBA00022932"/>
    </source>
</evidence>
<evidence type="ECO:0000256" key="4">
    <source>
        <dbReference type="ARBA" id="ARBA00022679"/>
    </source>
</evidence>
<keyword evidence="11 17" id="KW-0460">Magnesium</keyword>
<evidence type="ECO:0000256" key="5">
    <source>
        <dbReference type="ARBA" id="ARBA00022695"/>
    </source>
</evidence>
<dbReference type="SUPFAM" id="SSF53098">
    <property type="entry name" value="Ribonuclease H-like"/>
    <property type="match status" value="1"/>
</dbReference>
<dbReference type="SMART" id="SM00479">
    <property type="entry name" value="EXOIII"/>
    <property type="match status" value="1"/>
</dbReference>
<evidence type="ECO:0000256" key="10">
    <source>
        <dbReference type="ARBA" id="ARBA00022839"/>
    </source>
</evidence>
<comment type="cofactor">
    <cofactor evidence="17">
        <name>Mg(2+)</name>
        <dbReference type="ChEBI" id="CHEBI:18420"/>
    </cofactor>
    <cofactor evidence="17">
        <name>Mn(2+)</name>
        <dbReference type="ChEBI" id="CHEBI:29035"/>
    </cofactor>
    <text evidence="17">Binds 2 divalent metal cations. Magnesium or manganese.</text>
</comment>
<comment type="function">
    <text evidence="18">DNA polymerase III is a complex, multichain enzyme responsible for most of the replicative synthesis in bacteria. The epsilon subunit contain the editing function and is a proofreading 3'-5' exonuclease.</text>
</comment>
<evidence type="ECO:0000256" key="8">
    <source>
        <dbReference type="ARBA" id="ARBA00022723"/>
    </source>
</evidence>
<dbReference type="CDD" id="cd06131">
    <property type="entry name" value="DNA_pol_III_epsilon_Ecoli_like"/>
    <property type="match status" value="1"/>
</dbReference>
<dbReference type="NCBIfam" id="TIGR01406">
    <property type="entry name" value="dnaQ_proteo"/>
    <property type="match status" value="1"/>
</dbReference>
<evidence type="ECO:0000256" key="16">
    <source>
        <dbReference type="PIRSR" id="PIRSR606309-2"/>
    </source>
</evidence>
<dbReference type="NCBIfam" id="TIGR00573">
    <property type="entry name" value="dnaq"/>
    <property type="match status" value="1"/>
</dbReference>
<dbReference type="NCBIfam" id="NF004316">
    <property type="entry name" value="PRK05711.1"/>
    <property type="match status" value="1"/>
</dbReference>
<dbReference type="Proteomes" id="UP000036102">
    <property type="component" value="Unassembled WGS sequence"/>
</dbReference>
<evidence type="ECO:0000313" key="20">
    <source>
        <dbReference type="EMBL" id="KMQ74508.1"/>
    </source>
</evidence>
<feature type="binding site" evidence="17">
    <location>
        <position position="7"/>
    </location>
    <ligand>
        <name>a divalent metal cation</name>
        <dbReference type="ChEBI" id="CHEBI:60240"/>
        <label>1</label>
        <note>catalytic</note>
    </ligand>
</feature>
<dbReference type="PANTHER" id="PTHR30231">
    <property type="entry name" value="DNA POLYMERASE III SUBUNIT EPSILON"/>
    <property type="match status" value="1"/>
</dbReference>
<evidence type="ECO:0000256" key="14">
    <source>
        <dbReference type="ARBA" id="ARBA00049244"/>
    </source>
</evidence>
<keyword evidence="21" id="KW-1185">Reference proteome</keyword>
<dbReference type="RefSeq" id="WP_048494702.1">
    <property type="nucleotide sequence ID" value="NZ_LFBU01000001.1"/>
</dbReference>
<reference evidence="20 21" key="1">
    <citation type="submission" date="2015-06" db="EMBL/GenBank/DDBJ databases">
        <title>Marinobacter subterrani, a genetically tractable neutrophilic iron-oxidizing strain isolated from the Soudan Iron Mine.</title>
        <authorList>
            <person name="Bonis B.M."/>
            <person name="Gralnick J.A."/>
        </authorList>
    </citation>
    <scope>NUCLEOTIDE SEQUENCE [LARGE SCALE GENOMIC DNA]</scope>
    <source>
        <strain evidence="20 21">JG233</strain>
    </source>
</reference>
<dbReference type="EC" id="2.7.7.7" evidence="2 18"/>
<accession>A0A0J7J7M6</accession>
<dbReference type="InterPro" id="IPR013520">
    <property type="entry name" value="Ribonucl_H"/>
</dbReference>
<dbReference type="GO" id="GO:0008408">
    <property type="term" value="F:3'-5' exonuclease activity"/>
    <property type="evidence" value="ECO:0007669"/>
    <property type="project" value="TreeGrafter"/>
</dbReference>
<keyword evidence="9 18" id="KW-0378">Hydrolase</keyword>
<feature type="binding site" evidence="17">
    <location>
        <position position="9"/>
    </location>
    <ligand>
        <name>a divalent metal cation</name>
        <dbReference type="ChEBI" id="CHEBI:60240"/>
        <label>1</label>
        <note>catalytic</note>
    </ligand>
</feature>
<evidence type="ECO:0000256" key="9">
    <source>
        <dbReference type="ARBA" id="ARBA00022801"/>
    </source>
</evidence>
<name>A0A0J7J7M6_9GAMM</name>
<keyword evidence="5 18" id="KW-0548">Nucleotidyltransferase</keyword>
<dbReference type="InterPro" id="IPR012337">
    <property type="entry name" value="RNaseH-like_sf"/>
</dbReference>
<dbReference type="PATRIC" id="fig|1658765.3.peg.685"/>
<evidence type="ECO:0000256" key="6">
    <source>
        <dbReference type="ARBA" id="ARBA00022705"/>
    </source>
</evidence>
<keyword evidence="12 18" id="KW-0239">DNA-directed DNA polymerase</keyword>
<keyword evidence="13 17" id="KW-0464">Manganese</keyword>
<dbReference type="GO" id="GO:0045004">
    <property type="term" value="P:DNA replication proofreading"/>
    <property type="evidence" value="ECO:0007669"/>
    <property type="project" value="TreeGrafter"/>
</dbReference>
<evidence type="ECO:0000256" key="13">
    <source>
        <dbReference type="ARBA" id="ARBA00023211"/>
    </source>
</evidence>
<dbReference type="InterPro" id="IPR036397">
    <property type="entry name" value="RNaseH_sf"/>
</dbReference>
<dbReference type="PANTHER" id="PTHR30231:SF41">
    <property type="entry name" value="DNA POLYMERASE III SUBUNIT EPSILON"/>
    <property type="match status" value="1"/>
</dbReference>
<sequence>MRQIVLDTETTGIDPAEGHRIIEIGCVELMERQLTGRNYHVYINPDREVEAEAITIHGITNEFLADKPKFAEIADEFFEFIKGAELVIHNAAFDVGFMDAEFARLKPVRKTSEHCGVVDSLAIARARHPGQKNNLDALCKRYGVDNSNRELHGALLDAEILADVYLLLTGGQTALSLDANADSGGGASGIRRLPADRKPLAVVRASEAENDAHRKFMSLLEKQAGETVWGKLESAE</sequence>
<keyword evidence="6 18" id="KW-0235">DNA replication</keyword>
<feature type="active site" description="Proton acceptor" evidence="15">
    <location>
        <position position="152"/>
    </location>
</feature>
<evidence type="ECO:0000256" key="17">
    <source>
        <dbReference type="PIRSR" id="PIRSR606309-3"/>
    </source>
</evidence>
<evidence type="ECO:0000313" key="21">
    <source>
        <dbReference type="Proteomes" id="UP000036102"/>
    </source>
</evidence>
<comment type="subunit">
    <text evidence="18">DNA polymerase III contains a core (composed of alpha, epsilon and theta chains) that associates with a tau subunit. This core dimerizes to form the POLIII' complex. PolIII' associates with the gamma complex (composed of gamma, delta, delta', psi and chi chains) and with the beta chain to form the complete DNA polymerase III complex.</text>
</comment>
<feature type="binding site" evidence="16">
    <location>
        <position position="57"/>
    </location>
    <ligand>
        <name>substrate</name>
    </ligand>
</feature>
<feature type="binding site" evidence="16">
    <location>
        <position position="7"/>
    </location>
    <ligand>
        <name>substrate</name>
    </ligand>
</feature>
<dbReference type="AlphaFoldDB" id="A0A0J7J7M6"/>
<feature type="binding site" evidence="16">
    <location>
        <position position="9"/>
    </location>
    <ligand>
        <name>substrate</name>
    </ligand>
</feature>
<dbReference type="InterPro" id="IPR006054">
    <property type="entry name" value="DnaQ"/>
</dbReference>
<dbReference type="Gene3D" id="3.30.420.10">
    <property type="entry name" value="Ribonuclease H-like superfamily/Ribonuclease H"/>
    <property type="match status" value="1"/>
</dbReference>
<keyword evidence="7 18" id="KW-0540">Nuclease</keyword>
<dbReference type="GO" id="GO:0003887">
    <property type="term" value="F:DNA-directed DNA polymerase activity"/>
    <property type="evidence" value="ECO:0007669"/>
    <property type="project" value="UniProtKB-KW"/>
</dbReference>
<proteinExistence type="predicted"/>
<keyword evidence="4 18" id="KW-0808">Transferase</keyword>
<evidence type="ECO:0000256" key="11">
    <source>
        <dbReference type="ARBA" id="ARBA00022842"/>
    </source>
</evidence>
<organism evidence="20 21">
    <name type="scientific">Marinobacter subterrani</name>
    <dbReference type="NCBI Taxonomy" id="1658765"/>
    <lineage>
        <taxon>Bacteria</taxon>
        <taxon>Pseudomonadati</taxon>
        <taxon>Pseudomonadota</taxon>
        <taxon>Gammaproteobacteria</taxon>
        <taxon>Pseudomonadales</taxon>
        <taxon>Marinobacteraceae</taxon>
        <taxon>Marinobacter</taxon>
    </lineage>
</organism>
<feature type="binding site" evidence="16">
    <location>
        <position position="157"/>
    </location>
    <ligand>
        <name>substrate</name>
    </ligand>
</feature>
<dbReference type="InterPro" id="IPR006309">
    <property type="entry name" value="DnaQ_proteo"/>
</dbReference>
<dbReference type="EMBL" id="LFBU01000001">
    <property type="protein sequence ID" value="KMQ74508.1"/>
    <property type="molecule type" value="Genomic_DNA"/>
</dbReference>